<sequence>MKSGWGILGTLAAAAAGVIPLTGCMTYSCSAIGYSNTVTVALEGNFAVVGEVRLCDETTCSRLAPEMGAPGPARTIEPTFSPEAEPPAPVTSAPYFATKTDNAVWEVNVDMRTPRNATVSALTADGTVLVSQNVELTWTRVGGSEQCGGPMSAPPIELRGL</sequence>
<gene>
    <name evidence="1" type="ORF">SAMN04489743_1453</name>
</gene>
<evidence type="ECO:0000313" key="2">
    <source>
        <dbReference type="Proteomes" id="UP000198751"/>
    </source>
</evidence>
<dbReference type="Proteomes" id="UP000198751">
    <property type="component" value="Chromosome I"/>
</dbReference>
<dbReference type="OrthoDB" id="5147046at2"/>
<dbReference type="AlphaFoldDB" id="A0A1H1WV51"/>
<dbReference type="RefSeq" id="WP_091718809.1">
    <property type="nucleotide sequence ID" value="NZ_LT629779.1"/>
</dbReference>
<reference evidence="2" key="1">
    <citation type="submission" date="2016-10" db="EMBL/GenBank/DDBJ databases">
        <authorList>
            <person name="Varghese N."/>
            <person name="Submissions S."/>
        </authorList>
    </citation>
    <scope>NUCLEOTIDE SEQUENCE [LARGE SCALE GENOMIC DNA]</scope>
    <source>
        <strain evidence="2">IMMIB L-1606</strain>
    </source>
</reference>
<keyword evidence="2" id="KW-1185">Reference proteome</keyword>
<protein>
    <submittedName>
        <fullName evidence="1">Uncharacterized protein</fullName>
    </submittedName>
</protein>
<proteinExistence type="predicted"/>
<name>A0A1H1WV51_9MICC</name>
<dbReference type="EMBL" id="LT629779">
    <property type="protein sequence ID" value="SDT01027.1"/>
    <property type="molecule type" value="Genomic_DNA"/>
</dbReference>
<dbReference type="PROSITE" id="PS51257">
    <property type="entry name" value="PROKAR_LIPOPROTEIN"/>
    <property type="match status" value="1"/>
</dbReference>
<organism evidence="1 2">
    <name type="scientific">Pseudarthrobacter equi</name>
    <dbReference type="NCBI Taxonomy" id="728066"/>
    <lineage>
        <taxon>Bacteria</taxon>
        <taxon>Bacillati</taxon>
        <taxon>Actinomycetota</taxon>
        <taxon>Actinomycetes</taxon>
        <taxon>Micrococcales</taxon>
        <taxon>Micrococcaceae</taxon>
        <taxon>Pseudarthrobacter</taxon>
    </lineage>
</organism>
<evidence type="ECO:0000313" key="1">
    <source>
        <dbReference type="EMBL" id="SDT01027.1"/>
    </source>
</evidence>
<accession>A0A1H1WV51</accession>